<accession>A0AAV2RCA4</accession>
<dbReference type="Pfam" id="PF14388">
    <property type="entry name" value="DUF4419"/>
    <property type="match status" value="1"/>
</dbReference>
<protein>
    <submittedName>
        <fullName evidence="2">Uncharacterized protein</fullName>
    </submittedName>
</protein>
<proteinExistence type="predicted"/>
<organism evidence="2 3">
    <name type="scientific">Meganyctiphanes norvegica</name>
    <name type="common">Northern krill</name>
    <name type="synonym">Thysanopoda norvegica</name>
    <dbReference type="NCBI Taxonomy" id="48144"/>
    <lineage>
        <taxon>Eukaryota</taxon>
        <taxon>Metazoa</taxon>
        <taxon>Ecdysozoa</taxon>
        <taxon>Arthropoda</taxon>
        <taxon>Crustacea</taxon>
        <taxon>Multicrustacea</taxon>
        <taxon>Malacostraca</taxon>
        <taxon>Eumalacostraca</taxon>
        <taxon>Eucarida</taxon>
        <taxon>Euphausiacea</taxon>
        <taxon>Euphausiidae</taxon>
        <taxon>Meganyctiphanes</taxon>
    </lineage>
</organism>
<feature type="region of interest" description="Disordered" evidence="1">
    <location>
        <begin position="14"/>
        <end position="37"/>
    </location>
</feature>
<dbReference type="InterPro" id="IPR025533">
    <property type="entry name" value="DUF4419"/>
</dbReference>
<evidence type="ECO:0000313" key="2">
    <source>
        <dbReference type="EMBL" id="CAL4121036.1"/>
    </source>
</evidence>
<comment type="caution">
    <text evidence="2">The sequence shown here is derived from an EMBL/GenBank/DDBJ whole genome shotgun (WGS) entry which is preliminary data.</text>
</comment>
<sequence length="424" mass="48935">MPYIELDHRLKPRKLEDINEEKPLPDHKVDDAPAPDKHNFGFGRKDTFMVKKYHIKKRNVQPLIPEIEINKMHNKKKEQRQMKQHFHGTKEDKNEWKEEDEIQVDQLEQVLGPDTEVYYDMDWGLFSAVVACYNNHWVLKTGPDDWWTVVNRRIASALDDHGDIEAVRNFFVDHKGKKKINVDIGPTLSNIDYSWLFSQFSSEIRRNIKMPGFADLMQADFSTTSPQQLIVSQIMLMASVKKYFSFGFCTSCGIPGVEMKGTEEDWEMLIKKFNDLETSLHPVIDHLKLEEWFKSTKIIFANLLKTYKDQPDQEWWSHILSWNQTYGSGAMSWWSGWLPEFLGCENKPEGPNDFPSGLVSVPIHIEDQINFPPVKDDGLLVAGTLGFTVSTSENTDTPVVEPHSAWSLLLPVNSPVTPRLKTSN</sequence>
<reference evidence="2 3" key="1">
    <citation type="submission" date="2024-05" db="EMBL/GenBank/DDBJ databases">
        <authorList>
            <person name="Wallberg A."/>
        </authorList>
    </citation>
    <scope>NUCLEOTIDE SEQUENCE [LARGE SCALE GENOMIC DNA]</scope>
</reference>
<dbReference type="Proteomes" id="UP001497623">
    <property type="component" value="Unassembled WGS sequence"/>
</dbReference>
<dbReference type="EMBL" id="CAXKWB010018572">
    <property type="protein sequence ID" value="CAL4121036.1"/>
    <property type="molecule type" value="Genomic_DNA"/>
</dbReference>
<gene>
    <name evidence="2" type="ORF">MNOR_LOCUS22256</name>
</gene>
<evidence type="ECO:0000256" key="1">
    <source>
        <dbReference type="SAM" id="MobiDB-lite"/>
    </source>
</evidence>
<evidence type="ECO:0000313" key="3">
    <source>
        <dbReference type="Proteomes" id="UP001497623"/>
    </source>
</evidence>
<name>A0AAV2RCA4_MEGNR</name>
<dbReference type="AlphaFoldDB" id="A0AAV2RCA4"/>
<dbReference type="PANTHER" id="PTHR31252">
    <property type="entry name" value="DUF4419 DOMAIN-CONTAINING PROTEIN"/>
    <property type="match status" value="1"/>
</dbReference>
<dbReference type="PANTHER" id="PTHR31252:SF11">
    <property type="entry name" value="DUF4419 DOMAIN-CONTAINING PROTEIN"/>
    <property type="match status" value="1"/>
</dbReference>
<keyword evidence="3" id="KW-1185">Reference proteome</keyword>